<dbReference type="Proteomes" id="UP000268372">
    <property type="component" value="Unassembled WGS sequence"/>
</dbReference>
<gene>
    <name evidence="1" type="ORF">EG242_07950</name>
</gene>
<name>A0A3P1B123_9FLAO</name>
<sequence length="83" mass="10225">MLSFEDKVNVFKSYLEKENENYSDIMKNEIYFYFFENESDLKFLNVFKSKLDIENKVEQVVSRMVLHEHEDELKNIIFYQFYG</sequence>
<comment type="caution">
    <text evidence="1">The sequence shown here is derived from an EMBL/GenBank/DDBJ whole genome shotgun (WGS) entry which is preliminary data.</text>
</comment>
<evidence type="ECO:0000313" key="1">
    <source>
        <dbReference type="EMBL" id="RRA94769.1"/>
    </source>
</evidence>
<dbReference type="EMBL" id="RQTJ01000014">
    <property type="protein sequence ID" value="RRA94769.1"/>
    <property type="molecule type" value="Genomic_DNA"/>
</dbReference>
<proteinExistence type="predicted"/>
<reference evidence="1 2" key="1">
    <citation type="submission" date="2018-11" db="EMBL/GenBank/DDBJ databases">
        <title>Flavobacterium sp. nov., YIM 102796 draft genome.</title>
        <authorList>
            <person name="Li G."/>
            <person name="Jiang Y."/>
        </authorList>
    </citation>
    <scope>NUCLEOTIDE SEQUENCE [LARGE SCALE GENOMIC DNA]</scope>
    <source>
        <strain evidence="1 2">YIM 102796</strain>
    </source>
</reference>
<dbReference type="AlphaFoldDB" id="A0A3P1B123"/>
<organism evidence="1 2">
    <name type="scientific">Paenimyroides viscosum</name>
    <dbReference type="NCBI Taxonomy" id="2488729"/>
    <lineage>
        <taxon>Bacteria</taxon>
        <taxon>Pseudomonadati</taxon>
        <taxon>Bacteroidota</taxon>
        <taxon>Flavobacteriia</taxon>
        <taxon>Flavobacteriales</taxon>
        <taxon>Flavobacteriaceae</taxon>
        <taxon>Paenimyroides</taxon>
    </lineage>
</organism>
<keyword evidence="2" id="KW-1185">Reference proteome</keyword>
<protein>
    <submittedName>
        <fullName evidence="1">Uncharacterized protein</fullName>
    </submittedName>
</protein>
<dbReference type="RefSeq" id="WP_124899359.1">
    <property type="nucleotide sequence ID" value="NZ_RQTJ01000014.1"/>
</dbReference>
<accession>A0A3P1B123</accession>
<evidence type="ECO:0000313" key="2">
    <source>
        <dbReference type="Proteomes" id="UP000268372"/>
    </source>
</evidence>